<dbReference type="InterPro" id="IPR032675">
    <property type="entry name" value="LRR_dom_sf"/>
</dbReference>
<dbReference type="SUPFAM" id="SSF81383">
    <property type="entry name" value="F-box domain"/>
    <property type="match status" value="1"/>
</dbReference>
<evidence type="ECO:0000259" key="1">
    <source>
        <dbReference type="Pfam" id="PF00646"/>
    </source>
</evidence>
<dbReference type="AlphaFoldDB" id="A0A0H2RUR5"/>
<keyword evidence="3" id="KW-1185">Reference proteome</keyword>
<dbReference type="EMBL" id="KQ085925">
    <property type="protein sequence ID" value="KLO15765.1"/>
    <property type="molecule type" value="Genomic_DNA"/>
</dbReference>
<dbReference type="InParanoid" id="A0A0H2RUR5"/>
<feature type="domain" description="F-box" evidence="1">
    <location>
        <begin position="59"/>
        <end position="85"/>
    </location>
</feature>
<name>A0A0H2RUR5_9AGAM</name>
<sequence>MDTEVITPDLHRILEAQQHNIRQPVSSCPSEILESIFQHLVPPSPSDKDDWIAQDLRGFKQFSSDDLIACSQVCSLWRSLIIHLPSLWDKIWISDEFGSSSKLEMIDQRSRERPLEVAIFERRIPRFGRVIRRLRPMVGPILSPVVKFSLALSGSMSRIQTLRISSHIPWKHSCTHFLTFPAPQLEYFSMRATTEDGNGNSVHIPLTLFAHYTPALKHLILEGQLDFTWNCPIFRNLTTLKIQPLLVRPPEYGIRRLLRLARECPNLVALSLSQDAFRDALDGIEDVSPVVRAYMPSLDRLELEDFDNAQSCRRFLSFIHAPALTFLEISHRGPCVDVIGSLLPRSFAFHSRSQESNFVKVVASEGRGNSRNGIHVALAIVSTLHEYGDASLISLYRQHRTFQCQLLYHASGSPKSTPFLTVGILRRLCPSPENVEALLVRSLEHFRRSLPYQDMLDYFPAIEALEVVYDRDNLNQECWQLFEYFGSMARSGSDSLAVSSITRITIDLPTLPLAAIRNLVAFLEHQVAQDQRISYLGIPELMDVENSLSTIPSLTSLVGRLVRVPALSKDYDQLESRWTDIGGFRIL</sequence>
<protein>
    <recommendedName>
        <fullName evidence="1">F-box domain-containing protein</fullName>
    </recommendedName>
</protein>
<dbReference type="Gene3D" id="3.80.10.10">
    <property type="entry name" value="Ribonuclease Inhibitor"/>
    <property type="match status" value="1"/>
</dbReference>
<evidence type="ECO:0000313" key="2">
    <source>
        <dbReference type="EMBL" id="KLO15765.1"/>
    </source>
</evidence>
<dbReference type="InterPro" id="IPR036047">
    <property type="entry name" value="F-box-like_dom_sf"/>
</dbReference>
<dbReference type="STRING" id="27342.A0A0H2RUR5"/>
<dbReference type="InterPro" id="IPR001810">
    <property type="entry name" value="F-box_dom"/>
</dbReference>
<evidence type="ECO:0000313" key="3">
    <source>
        <dbReference type="Proteomes" id="UP000053477"/>
    </source>
</evidence>
<gene>
    <name evidence="2" type="ORF">SCHPADRAFT_248752</name>
</gene>
<accession>A0A0H2RUR5</accession>
<dbReference type="SUPFAM" id="SSF52047">
    <property type="entry name" value="RNI-like"/>
    <property type="match status" value="1"/>
</dbReference>
<organism evidence="2 3">
    <name type="scientific">Schizopora paradoxa</name>
    <dbReference type="NCBI Taxonomy" id="27342"/>
    <lineage>
        <taxon>Eukaryota</taxon>
        <taxon>Fungi</taxon>
        <taxon>Dikarya</taxon>
        <taxon>Basidiomycota</taxon>
        <taxon>Agaricomycotina</taxon>
        <taxon>Agaricomycetes</taxon>
        <taxon>Hymenochaetales</taxon>
        <taxon>Schizoporaceae</taxon>
        <taxon>Schizopora</taxon>
    </lineage>
</organism>
<dbReference type="Pfam" id="PF00646">
    <property type="entry name" value="F-box"/>
    <property type="match status" value="1"/>
</dbReference>
<dbReference type="Gene3D" id="1.20.1280.50">
    <property type="match status" value="1"/>
</dbReference>
<reference evidence="2 3" key="1">
    <citation type="submission" date="2015-04" db="EMBL/GenBank/DDBJ databases">
        <title>Complete genome sequence of Schizopora paradoxa KUC8140, a cosmopolitan wood degrader in East Asia.</title>
        <authorList>
            <consortium name="DOE Joint Genome Institute"/>
            <person name="Min B."/>
            <person name="Park H."/>
            <person name="Jang Y."/>
            <person name="Kim J.-J."/>
            <person name="Kim K.H."/>
            <person name="Pangilinan J."/>
            <person name="Lipzen A."/>
            <person name="Riley R."/>
            <person name="Grigoriev I.V."/>
            <person name="Spatafora J.W."/>
            <person name="Choi I.-G."/>
        </authorList>
    </citation>
    <scope>NUCLEOTIDE SEQUENCE [LARGE SCALE GENOMIC DNA]</scope>
    <source>
        <strain evidence="2 3">KUC8140</strain>
    </source>
</reference>
<proteinExistence type="predicted"/>
<dbReference type="OrthoDB" id="3000694at2759"/>
<dbReference type="Proteomes" id="UP000053477">
    <property type="component" value="Unassembled WGS sequence"/>
</dbReference>